<protein>
    <submittedName>
        <fullName evidence="1">Uncharacterized protein</fullName>
    </submittedName>
</protein>
<dbReference type="Proteomes" id="UP000281028">
    <property type="component" value="Unassembled WGS sequence"/>
</dbReference>
<organism evidence="1 2">
    <name type="scientific">Chitinophaga solisilvae</name>
    <dbReference type="NCBI Taxonomy" id="1233460"/>
    <lineage>
        <taxon>Bacteria</taxon>
        <taxon>Pseudomonadati</taxon>
        <taxon>Bacteroidota</taxon>
        <taxon>Chitinophagia</taxon>
        <taxon>Chitinophagales</taxon>
        <taxon>Chitinophagaceae</taxon>
        <taxon>Chitinophaga</taxon>
    </lineage>
</organism>
<keyword evidence="2" id="KW-1185">Reference proteome</keyword>
<accession>A0A433W9Y0</accession>
<gene>
    <name evidence="1" type="ORF">ECE50_005695</name>
</gene>
<sequence length="154" mass="18063">MLYQIWNLRCIPFFKEEIANPKDDHASFPSINDFRQPNVYTPTLRQQLYEYINGCPAVIATTWPRKNAYTGKREMELAYFTDGEIIFNNLLHHYIREPDFALPERWLEIIRQKNFNPGPLTIDAAIASNATINIFRTTNQGFEEIPVVRQAVRK</sequence>
<reference evidence="1" key="1">
    <citation type="submission" date="2020-05" db="EMBL/GenBank/DDBJ databases">
        <title>Chitinophaga laudate sp. nov., isolated from a tropical peat swamp.</title>
        <authorList>
            <person name="Goh C.B.S."/>
            <person name="Lee M.S."/>
            <person name="Parimannan S."/>
            <person name="Pasbakhsh P."/>
            <person name="Yule C.M."/>
            <person name="Rajandas H."/>
            <person name="Loke S."/>
            <person name="Croft L."/>
            <person name="Tan J.B.L."/>
        </authorList>
    </citation>
    <scope>NUCLEOTIDE SEQUENCE</scope>
    <source>
        <strain evidence="1">Mgbs1</strain>
    </source>
</reference>
<evidence type="ECO:0000313" key="1">
    <source>
        <dbReference type="EMBL" id="NSL86310.1"/>
    </source>
</evidence>
<dbReference type="AlphaFoldDB" id="A0A433W9Y0"/>
<proteinExistence type="predicted"/>
<dbReference type="EMBL" id="RIAR02000001">
    <property type="protein sequence ID" value="NSL86310.1"/>
    <property type="molecule type" value="Genomic_DNA"/>
</dbReference>
<evidence type="ECO:0000313" key="2">
    <source>
        <dbReference type="Proteomes" id="UP000281028"/>
    </source>
</evidence>
<dbReference type="OrthoDB" id="1260963at2"/>
<name>A0A433W9Y0_9BACT</name>
<comment type="caution">
    <text evidence="1">The sequence shown here is derived from an EMBL/GenBank/DDBJ whole genome shotgun (WGS) entry which is preliminary data.</text>
</comment>